<dbReference type="PANTHER" id="PTHR13402">
    <property type="entry name" value="RGPR-RELATED"/>
    <property type="match status" value="1"/>
</dbReference>
<feature type="region of interest" description="Disordered" evidence="8">
    <location>
        <begin position="509"/>
        <end position="550"/>
    </location>
</feature>
<feature type="region of interest" description="Disordered" evidence="8">
    <location>
        <begin position="369"/>
        <end position="400"/>
    </location>
</feature>
<dbReference type="Proteomes" id="UP000769157">
    <property type="component" value="Unassembled WGS sequence"/>
</dbReference>
<feature type="region of interest" description="Disordered" evidence="8">
    <location>
        <begin position="681"/>
        <end position="727"/>
    </location>
</feature>
<dbReference type="GO" id="GO:0015031">
    <property type="term" value="P:protein transport"/>
    <property type="evidence" value="ECO:0007669"/>
    <property type="project" value="UniProtKB-KW"/>
</dbReference>
<feature type="compositionally biased region" description="Polar residues" evidence="8">
    <location>
        <begin position="1632"/>
        <end position="1654"/>
    </location>
</feature>
<feature type="compositionally biased region" description="Basic and acidic residues" evidence="8">
    <location>
        <begin position="39"/>
        <end position="56"/>
    </location>
</feature>
<dbReference type="GO" id="GO:0005789">
    <property type="term" value="C:endoplasmic reticulum membrane"/>
    <property type="evidence" value="ECO:0007669"/>
    <property type="project" value="UniProtKB-SubCell"/>
</dbReference>
<feature type="compositionally biased region" description="Basic and acidic residues" evidence="8">
    <location>
        <begin position="219"/>
        <end position="235"/>
    </location>
</feature>
<sequence>MSHEAESLNFGFEDTQPRAHDSIVSKDDEIVSSLSEINNNHEEEPLQDETATKPVEDPIVSSEVASDSREIESVAKETPVEPVSVAEVVPTTDLDTVEQTREEHQPSSEQILNALQIDETEQIPQFSAEPAITNAKDSQADVVEEPAINGDHSSNPISEQSEPEPQSVVEKQPVHEQQVFESVTETETVPEPVIDEPVSETVPDVVPETLPEGAEPILETDHEVKSDEQIAKDQDVAEQVGASSPALPDTNEKSSEGNMPWDSEPAQSLPWEEEPPKPLPWEVSEPVEQEISEPAVEDVVPSTEILAETNNTPAESAIERSLSKDPLLEQDPVEEPHILPEIVPETVPETITETVPVAEPEVEDVLTWEDEKGTETMPWDIPVESTEPVESTKESEVVEPAQELAQESANVLEHTQVETTEEQLEETSQGQTQEPVKETNLDDKFSFLESDNELLLDDVLDDDFLEDEPASVAPQEPAPVTAKKYTPQAYTASPYAPRVVPIGQPVQPIQQGQQGYVPQQPSYLTSPPQPAAHIQPPSHIKEKLEKEKKKTDAYDFPAELLAKHAPIPKVATPKQNVYTMIEMQKSHPQSFASPIPQANRLPPRMGSVSSTRSTPPPIKPAPKSQKNFFEELPIPNIATTVQHPKNPYEHKKSQSGPKNPYRLSPEVTKASPYAPIVQNASPAAAQEPALSLPPQAGLSSGPRTRKSTNPYAPAEVGGHARTLSVNSNPPVQANVVPVPHKSPIGKLVSPVIPSSNIQGHHQTAQNNHIGIQQPQLHISTNPQKPPTKYSPYTPQTKTFPSPAPVGQTRNHYQPLDSVYGDNLKPDTSSASFANNKKTAFLPPSKSAGHGSLKTTAPSIHSAPAPVVVNPENLVRRQWPLFSFSAGNKVAYLIPASDGYGHQKHDVKILDTTVAIGNHSLVQQFPGPLLKNRTKKKDVEKWISDKLVSCGAELEGPFTTDSQILWAVLKVMVANISKPGDFVQEAYLQGIVQVLNPVLSINQNRNASIDFSKLSNFTIPNQKPFNAHKLDQSGVLNLHKYLETGDKSNALQMAIVEEDWAVALILGNMISSDTFTKVVKLYTSRAFDPSDILQQNLSMCLQSSSDDGFSVEQFHGKEEWIVDNFRSIIPFILLNNQNPATVLVQVGSLLAEGGFEIYSKVCFMLSGLPLIPKNQTQSPSDIDSMIVEELYSYILQSSSNVPPAFPNGFPHIPSVEIRHASYLADLGFFVEAKRYVDHFSSSLKSRGAYIDPDVALESAKLMERLSQTEVDASGWFGSKLGRSGFDKVWGQLDKSFNKFVAGEELEDGKKARSEGVFAKYSPAPSRNQSQLDLVSMQPQSQPIMSGHQPLSRAASFGPYASSSHSHSAPTTSSNSTLVQSYQPYSQAKSKSKKSTPYAPVPAIDSGIDSSRITMSTAPLSASSSYASMPKHEAAPAPPPQVAQTAPQPFPAAGNPYQPRRPGLQARSSTIGYESAQANKLESPYDPQQNSNPAPPQKAAPSKYSPWKEHASLEPAKPVAPVAPPENEDSVDNYPESFSSIRTDINVQQPSAYRPVTTQFDSINVSPAASTTSSTNPLPDPESENDPSTAPEVSKPRAPAAAASHPPPKQKVYNPYAQVMSKKSNGVAKESRYKPSNTIMAESTQSLEDSNIQDSQIPDMDSYDFYSYGGYHAPTAAEIEAAKKLENEDKVDEPEPETQKESEPEQEQIERDSDFESEANDEPLPPPTGRILRPAASFHGATANHLRSMFEPPSAPFRGAAKSPALVVTDQKRYHAEDNDDEYYDDVVDDDDEDVDAKQAERKRQEEAKRKAEVEAKKKQEEEAKKNEQQKGPDGNGGSWFGWLGRKKDDQPKPIKAKLGEQMTLDYDEKLKRWVNRNAPPEEQVADTPPPPPVKRIVSEANVPRAPLNEPSSSPAPPGPPGAPGPASARTPGTVNGTKKSDNIEELLSMSTTRRSKRGPRRGYVDVMGQK</sequence>
<reference evidence="11" key="1">
    <citation type="journal article" date="2021" name="Open Biol.">
        <title>Shared evolutionary footprints suggest mitochondrial oxidative damage underlies multiple complex I losses in fungi.</title>
        <authorList>
            <person name="Schikora-Tamarit M.A."/>
            <person name="Marcet-Houben M."/>
            <person name="Nosek J."/>
            <person name="Gabaldon T."/>
        </authorList>
    </citation>
    <scope>NUCLEOTIDE SEQUENCE</scope>
    <source>
        <strain evidence="11">CBS6075</strain>
    </source>
</reference>
<protein>
    <recommendedName>
        <fullName evidence="7">Protein transport protein sec16</fullName>
    </recommendedName>
</protein>
<feature type="region of interest" description="Disordered" evidence="8">
    <location>
        <begin position="1"/>
        <end position="281"/>
    </location>
</feature>
<keyword evidence="3 7" id="KW-0813">Transport</keyword>
<keyword evidence="7" id="KW-0072">Autophagy</keyword>
<feature type="compositionally biased region" description="Polar residues" evidence="8">
    <location>
        <begin position="1464"/>
        <end position="1490"/>
    </location>
</feature>
<evidence type="ECO:0000256" key="5">
    <source>
        <dbReference type="ARBA" id="ARBA00022892"/>
    </source>
</evidence>
<dbReference type="GeneID" id="70238129"/>
<evidence type="ECO:0000256" key="4">
    <source>
        <dbReference type="ARBA" id="ARBA00022824"/>
    </source>
</evidence>
<evidence type="ECO:0000256" key="6">
    <source>
        <dbReference type="ARBA" id="ARBA00024687"/>
    </source>
</evidence>
<dbReference type="PANTHER" id="PTHR13402:SF6">
    <property type="entry name" value="SECRETORY 16, ISOFORM I"/>
    <property type="match status" value="1"/>
</dbReference>
<dbReference type="OrthoDB" id="8918678at2759"/>
<proteinExistence type="inferred from homology"/>
<dbReference type="GO" id="GO:0016192">
    <property type="term" value="P:vesicle-mediated transport"/>
    <property type="evidence" value="ECO:0007669"/>
    <property type="project" value="UniProtKB-KW"/>
</dbReference>
<feature type="compositionally biased region" description="Basic and acidic residues" evidence="8">
    <location>
        <begin position="15"/>
        <end position="29"/>
    </location>
</feature>
<evidence type="ECO:0000313" key="11">
    <source>
        <dbReference type="EMBL" id="KAH3661985.1"/>
    </source>
</evidence>
<feature type="region of interest" description="Disordered" evidence="8">
    <location>
        <begin position="639"/>
        <end position="666"/>
    </location>
</feature>
<feature type="compositionally biased region" description="Polar residues" evidence="8">
    <location>
        <begin position="151"/>
        <end position="164"/>
    </location>
</feature>
<dbReference type="GO" id="GO:0007030">
    <property type="term" value="P:Golgi organization"/>
    <property type="evidence" value="ECO:0007669"/>
    <property type="project" value="TreeGrafter"/>
</dbReference>
<feature type="domain" description="Sec16 central conserved" evidence="10">
    <location>
        <begin position="879"/>
        <end position="974"/>
    </location>
</feature>
<feature type="region of interest" description="Disordered" evidence="8">
    <location>
        <begin position="777"/>
        <end position="810"/>
    </location>
</feature>
<dbReference type="RefSeq" id="XP_046059089.1">
    <property type="nucleotide sequence ID" value="XM_046207424.1"/>
</dbReference>
<dbReference type="EMBL" id="JAEUBE010000414">
    <property type="protein sequence ID" value="KAH3661985.1"/>
    <property type="molecule type" value="Genomic_DNA"/>
</dbReference>
<feature type="compositionally biased region" description="Basic and acidic residues" evidence="8">
    <location>
        <begin position="1695"/>
        <end position="1712"/>
    </location>
</feature>
<evidence type="ECO:0000259" key="10">
    <source>
        <dbReference type="Pfam" id="PF12932"/>
    </source>
</evidence>
<feature type="compositionally biased region" description="Basic and acidic residues" evidence="8">
    <location>
        <begin position="1794"/>
        <end position="1829"/>
    </location>
</feature>
<name>A0A9P8T1I3_9ASCO</name>
<feature type="compositionally biased region" description="Acidic residues" evidence="8">
    <location>
        <begin position="1776"/>
        <end position="1793"/>
    </location>
</feature>
<feature type="compositionally biased region" description="Low complexity" evidence="8">
    <location>
        <begin position="179"/>
        <end position="192"/>
    </location>
</feature>
<dbReference type="GO" id="GO:0070971">
    <property type="term" value="C:endoplasmic reticulum exit site"/>
    <property type="evidence" value="ECO:0007669"/>
    <property type="project" value="UniProtKB-ARBA"/>
</dbReference>
<dbReference type="GO" id="GO:0070973">
    <property type="term" value="P:protein localization to endoplasmic reticulum exit site"/>
    <property type="evidence" value="ECO:0007669"/>
    <property type="project" value="TreeGrafter"/>
</dbReference>
<feature type="compositionally biased region" description="Pro residues" evidence="8">
    <location>
        <begin position="1912"/>
        <end position="1922"/>
    </location>
</feature>
<feature type="compositionally biased region" description="Low complexity" evidence="8">
    <location>
        <begin position="80"/>
        <end position="92"/>
    </location>
</feature>
<keyword evidence="5 7" id="KW-0931">ER-Golgi transport</keyword>
<feature type="compositionally biased region" description="Polar residues" evidence="8">
    <location>
        <begin position="790"/>
        <end position="799"/>
    </location>
</feature>
<keyword evidence="4 7" id="KW-0256">Endoplasmic reticulum</keyword>
<gene>
    <name evidence="11" type="ORF">OGAPHI_006165</name>
</gene>
<dbReference type="Pfam" id="PF12932">
    <property type="entry name" value="Sec16"/>
    <property type="match status" value="1"/>
</dbReference>
<evidence type="ECO:0000259" key="9">
    <source>
        <dbReference type="Pfam" id="PF12931"/>
    </source>
</evidence>
<feature type="compositionally biased region" description="Low complexity" evidence="8">
    <location>
        <begin position="1440"/>
        <end position="1451"/>
    </location>
</feature>
<dbReference type="Pfam" id="PF12931">
    <property type="entry name" value="TPR_Sec16"/>
    <property type="match status" value="1"/>
</dbReference>
<feature type="compositionally biased region" description="Low complexity" evidence="8">
    <location>
        <begin position="509"/>
        <end position="521"/>
    </location>
</feature>
<comment type="caution">
    <text evidence="11">The sequence shown here is derived from an EMBL/GenBank/DDBJ whole genome shotgun (WGS) entry which is preliminary data.</text>
</comment>
<keyword evidence="12" id="KW-1185">Reference proteome</keyword>
<dbReference type="Gene3D" id="6.20.50.30">
    <property type="match status" value="1"/>
</dbReference>
<feature type="region of interest" description="Disordered" evidence="8">
    <location>
        <begin position="1334"/>
        <end position="1969"/>
    </location>
</feature>
<keyword evidence="7" id="KW-0653">Protein transport</keyword>
<organism evidence="11 12">
    <name type="scientific">Ogataea philodendri</name>
    <dbReference type="NCBI Taxonomy" id="1378263"/>
    <lineage>
        <taxon>Eukaryota</taxon>
        <taxon>Fungi</taxon>
        <taxon>Dikarya</taxon>
        <taxon>Ascomycota</taxon>
        <taxon>Saccharomycotina</taxon>
        <taxon>Pichiomycetes</taxon>
        <taxon>Pichiales</taxon>
        <taxon>Pichiaceae</taxon>
        <taxon>Ogataea</taxon>
    </lineage>
</organism>
<reference evidence="11" key="2">
    <citation type="submission" date="2021-01" db="EMBL/GenBank/DDBJ databases">
        <authorList>
            <person name="Schikora-Tamarit M.A."/>
        </authorList>
    </citation>
    <scope>NUCLEOTIDE SEQUENCE</scope>
    <source>
        <strain evidence="11">CBS6075</strain>
    </source>
</reference>
<evidence type="ECO:0000256" key="1">
    <source>
        <dbReference type="ARBA" id="ARBA00004397"/>
    </source>
</evidence>
<evidence type="ECO:0000256" key="3">
    <source>
        <dbReference type="ARBA" id="ARBA00022448"/>
    </source>
</evidence>
<keyword evidence="7" id="KW-0472">Membrane</keyword>
<feature type="region of interest" description="Disordered" evidence="8">
    <location>
        <begin position="415"/>
        <end position="440"/>
    </location>
</feature>
<feature type="compositionally biased region" description="Basic and acidic residues" evidence="8">
    <location>
        <begin position="539"/>
        <end position="550"/>
    </location>
</feature>
<feature type="compositionally biased region" description="Polar residues" evidence="8">
    <location>
        <begin position="1406"/>
        <end position="1425"/>
    </location>
</feature>
<feature type="region of interest" description="Disordered" evidence="8">
    <location>
        <begin position="588"/>
        <end position="624"/>
    </location>
</feature>
<evidence type="ECO:0000313" key="12">
    <source>
        <dbReference type="Proteomes" id="UP000769157"/>
    </source>
</evidence>
<comment type="subcellular location">
    <subcellularLocation>
        <location evidence="1">Endoplasmic reticulum membrane</location>
        <topology evidence="1">Peripheral membrane protein</topology>
        <orientation evidence="1">Cytoplasmic side</orientation>
    </subcellularLocation>
</comment>
<feature type="compositionally biased region" description="Polar residues" evidence="8">
    <location>
        <begin position="1534"/>
        <end position="1567"/>
    </location>
</feature>
<evidence type="ECO:0000256" key="8">
    <source>
        <dbReference type="SAM" id="MobiDB-lite"/>
    </source>
</evidence>
<comment type="similarity">
    <text evidence="2 7">Belongs to the SEC16 family.</text>
</comment>
<dbReference type="InterPro" id="IPR024298">
    <property type="entry name" value="Sec16_Sec23-bd"/>
</dbReference>
<dbReference type="GO" id="GO:0006914">
    <property type="term" value="P:autophagy"/>
    <property type="evidence" value="ECO:0007669"/>
    <property type="project" value="UniProtKB-KW"/>
</dbReference>
<accession>A0A9P8T1I3</accession>
<feature type="domain" description="Sec16 Sec23-binding" evidence="9">
    <location>
        <begin position="1037"/>
        <end position="1302"/>
    </location>
</feature>
<dbReference type="Gene3D" id="1.20.58.940">
    <property type="match status" value="1"/>
</dbReference>
<feature type="compositionally biased region" description="Basic and acidic residues" evidence="8">
    <location>
        <begin position="66"/>
        <end position="79"/>
    </location>
</feature>
<evidence type="ECO:0000256" key="7">
    <source>
        <dbReference type="RuleBase" id="RU364101"/>
    </source>
</evidence>
<dbReference type="GO" id="GO:0012507">
    <property type="term" value="C:ER to Golgi transport vesicle membrane"/>
    <property type="evidence" value="ECO:0007669"/>
    <property type="project" value="TreeGrafter"/>
</dbReference>
<comment type="function">
    <text evidence="6 7">Involved in the initiation of assembly of the COPII coat required for the formation of transport vesicles from the endoplasmic reticulum (ER) and the selection of cargo molecules. Also involved in autophagy.</text>
</comment>
<feature type="compositionally biased region" description="Polar residues" evidence="8">
    <location>
        <begin position="697"/>
        <end position="710"/>
    </location>
</feature>
<dbReference type="CDD" id="cd09233">
    <property type="entry name" value="ACE1-Sec16-like"/>
    <property type="match status" value="1"/>
</dbReference>
<feature type="compositionally biased region" description="Low complexity" evidence="8">
    <location>
        <begin position="1359"/>
        <end position="1375"/>
    </location>
</feature>
<feature type="compositionally biased region" description="Polar residues" evidence="8">
    <location>
        <begin position="1376"/>
        <end position="1387"/>
    </location>
</feature>
<dbReference type="InterPro" id="IPR024340">
    <property type="entry name" value="Sec16_CCD"/>
</dbReference>
<evidence type="ECO:0000256" key="2">
    <source>
        <dbReference type="ARBA" id="ARBA00005927"/>
    </source>
</evidence>